<proteinExistence type="predicted"/>
<dbReference type="AlphaFoldDB" id="R4Z7K7"/>
<accession>R4Z7K7</accession>
<dbReference type="GO" id="GO:0005886">
    <property type="term" value="C:plasma membrane"/>
    <property type="evidence" value="ECO:0007669"/>
    <property type="project" value="UniProtKB-SubCell"/>
</dbReference>
<feature type="transmembrane region" description="Helical" evidence="7">
    <location>
        <begin position="122"/>
        <end position="141"/>
    </location>
</feature>
<evidence type="ECO:0000256" key="7">
    <source>
        <dbReference type="SAM" id="Phobius"/>
    </source>
</evidence>
<keyword evidence="5 7" id="KW-0472">Membrane</keyword>
<dbReference type="Proteomes" id="UP000018291">
    <property type="component" value="Unassembled WGS sequence"/>
</dbReference>
<feature type="transmembrane region" description="Helical" evidence="7">
    <location>
        <begin position="55"/>
        <end position="78"/>
    </location>
</feature>
<feature type="region of interest" description="Disordered" evidence="6">
    <location>
        <begin position="290"/>
        <end position="319"/>
    </location>
</feature>
<dbReference type="Pfam" id="PF09678">
    <property type="entry name" value="Caa3_CtaG"/>
    <property type="match status" value="1"/>
</dbReference>
<evidence type="ECO:0000256" key="4">
    <source>
        <dbReference type="ARBA" id="ARBA00022989"/>
    </source>
</evidence>
<sequence>MSWWCAASTKPWTWSPQIYVGIWLLMGATLLAYFGGASKARSAGWFTTSRKQKTLFTVGILVLWGASDWPLGTLGAGYLASAHMAQFILYTMAAIPLILLGVPAEMFRRTLAGLRLTSATRFLSKPLVAAATFNIIMVTTHSPPVTDFLRGSQTGSFAMDLLWIVGAVALWLPLISPIESHRLSSYPGKMVYLFVTVGIVVIVPSAALIITEEPMYLTYELAPRVLSSWSALEDQQFAGVIMKLGATPIVWGAILAMFIRWTNESGLSNKFGPKYHGRLVHADGTVDAESDQRTAQDIASARREPDVPAMAGLQPEQLN</sequence>
<feature type="transmembrane region" description="Helical" evidence="7">
    <location>
        <begin position="84"/>
        <end position="102"/>
    </location>
</feature>
<dbReference type="RefSeq" id="WP_012230602.1">
    <property type="nucleotide sequence ID" value="NZ_HG422565.1"/>
</dbReference>
<feature type="transmembrane region" description="Helical" evidence="7">
    <location>
        <begin position="161"/>
        <end position="178"/>
    </location>
</feature>
<gene>
    <name evidence="8" type="ORF">BN381_80207</name>
</gene>
<protein>
    <submittedName>
        <fullName evidence="8">Putative CtaG protein</fullName>
    </submittedName>
</protein>
<keyword evidence="9" id="KW-1185">Reference proteome</keyword>
<dbReference type="HOGENOM" id="CLU_054944_0_1_11"/>
<feature type="transmembrane region" description="Helical" evidence="7">
    <location>
        <begin position="237"/>
        <end position="259"/>
    </location>
</feature>
<dbReference type="InterPro" id="IPR019108">
    <property type="entry name" value="Caa3_assmbl_CtaG-rel"/>
</dbReference>
<evidence type="ECO:0000313" key="8">
    <source>
        <dbReference type="EMBL" id="CCM65677.1"/>
    </source>
</evidence>
<evidence type="ECO:0000256" key="5">
    <source>
        <dbReference type="ARBA" id="ARBA00023136"/>
    </source>
</evidence>
<feature type="transmembrane region" description="Helical" evidence="7">
    <location>
        <begin position="190"/>
        <end position="210"/>
    </location>
</feature>
<keyword evidence="3 7" id="KW-0812">Transmembrane</keyword>
<dbReference type="STRING" id="1229780.BN381_80207"/>
<dbReference type="eggNOG" id="COG3336">
    <property type="taxonomic scope" value="Bacteria"/>
</dbReference>
<comment type="caution">
    <text evidence="8">The sequence shown here is derived from an EMBL/GenBank/DDBJ whole genome shotgun (WGS) entry which is preliminary data.</text>
</comment>
<comment type="subcellular location">
    <subcellularLocation>
        <location evidence="1">Cell membrane</location>
        <topology evidence="1">Multi-pass membrane protein</topology>
    </subcellularLocation>
</comment>
<name>R4Z7K7_9ACTN</name>
<keyword evidence="2" id="KW-1003">Cell membrane</keyword>
<evidence type="ECO:0000313" key="9">
    <source>
        <dbReference type="Proteomes" id="UP000018291"/>
    </source>
</evidence>
<organism evidence="8 9">
    <name type="scientific">Candidatus Neomicrothrix parvicella RN1</name>
    <dbReference type="NCBI Taxonomy" id="1229780"/>
    <lineage>
        <taxon>Bacteria</taxon>
        <taxon>Bacillati</taxon>
        <taxon>Actinomycetota</taxon>
        <taxon>Acidimicrobiia</taxon>
        <taxon>Acidimicrobiales</taxon>
        <taxon>Microthrixaceae</taxon>
        <taxon>Candidatus Neomicrothrix</taxon>
    </lineage>
</organism>
<feature type="compositionally biased region" description="Basic and acidic residues" evidence="6">
    <location>
        <begin position="290"/>
        <end position="306"/>
    </location>
</feature>
<feature type="transmembrane region" description="Helical" evidence="7">
    <location>
        <begin position="18"/>
        <end position="35"/>
    </location>
</feature>
<dbReference type="EMBL" id="CANL01000078">
    <property type="protein sequence ID" value="CCM65677.1"/>
    <property type="molecule type" value="Genomic_DNA"/>
</dbReference>
<evidence type="ECO:0000256" key="3">
    <source>
        <dbReference type="ARBA" id="ARBA00022692"/>
    </source>
</evidence>
<keyword evidence="4 7" id="KW-1133">Transmembrane helix</keyword>
<evidence type="ECO:0000256" key="6">
    <source>
        <dbReference type="SAM" id="MobiDB-lite"/>
    </source>
</evidence>
<reference evidence="8 9" key="1">
    <citation type="journal article" date="2013" name="ISME J.">
        <title>Metabolic model for the filamentous 'Candidatus Microthrix parvicella' based on genomic and metagenomic analyses.</title>
        <authorList>
            <person name="Jon McIlroy S."/>
            <person name="Kristiansen R."/>
            <person name="Albertsen M."/>
            <person name="Michael Karst S."/>
            <person name="Rossetti S."/>
            <person name="Lund Nielsen J."/>
            <person name="Tandoi V."/>
            <person name="James Seviour R."/>
            <person name="Nielsen P.H."/>
        </authorList>
    </citation>
    <scope>NUCLEOTIDE SEQUENCE [LARGE SCALE GENOMIC DNA]</scope>
    <source>
        <strain evidence="8 9">RN1</strain>
    </source>
</reference>
<evidence type="ECO:0000256" key="1">
    <source>
        <dbReference type="ARBA" id="ARBA00004651"/>
    </source>
</evidence>
<dbReference type="OrthoDB" id="9808789at2"/>
<evidence type="ECO:0000256" key="2">
    <source>
        <dbReference type="ARBA" id="ARBA00022475"/>
    </source>
</evidence>